<evidence type="ECO:0000256" key="4">
    <source>
        <dbReference type="ARBA" id="ARBA00022989"/>
    </source>
</evidence>
<dbReference type="AlphaFoldDB" id="A0A3D4VDI7"/>
<dbReference type="EMBL" id="DPIY01000012">
    <property type="protein sequence ID" value="HCT59155.1"/>
    <property type="molecule type" value="Genomic_DNA"/>
</dbReference>
<evidence type="ECO:0000313" key="8">
    <source>
        <dbReference type="EMBL" id="HCT59155.1"/>
    </source>
</evidence>
<dbReference type="InterPro" id="IPR000620">
    <property type="entry name" value="EamA_dom"/>
</dbReference>
<comment type="subcellular location">
    <subcellularLocation>
        <location evidence="1">Membrane</location>
        <topology evidence="1">Multi-pass membrane protein</topology>
    </subcellularLocation>
</comment>
<name>A0A3D4VDI7_9BACT</name>
<proteinExistence type="inferred from homology"/>
<dbReference type="Proteomes" id="UP000264071">
    <property type="component" value="Unassembled WGS sequence"/>
</dbReference>
<dbReference type="OMA" id="VWLWMTG"/>
<evidence type="ECO:0000256" key="3">
    <source>
        <dbReference type="ARBA" id="ARBA00022692"/>
    </source>
</evidence>
<evidence type="ECO:0000256" key="2">
    <source>
        <dbReference type="ARBA" id="ARBA00007362"/>
    </source>
</evidence>
<feature type="transmembrane region" description="Helical" evidence="6">
    <location>
        <begin position="286"/>
        <end position="303"/>
    </location>
</feature>
<gene>
    <name evidence="8" type="ORF">DGD08_18295</name>
</gene>
<keyword evidence="3 6" id="KW-0812">Transmembrane</keyword>
<feature type="transmembrane region" description="Helical" evidence="6">
    <location>
        <begin position="261"/>
        <end position="280"/>
    </location>
</feature>
<feature type="transmembrane region" description="Helical" evidence="6">
    <location>
        <begin position="46"/>
        <end position="66"/>
    </location>
</feature>
<organism evidence="8 9">
    <name type="scientific">Gemmatimonas aurantiaca</name>
    <dbReference type="NCBI Taxonomy" id="173480"/>
    <lineage>
        <taxon>Bacteria</taxon>
        <taxon>Pseudomonadati</taxon>
        <taxon>Gemmatimonadota</taxon>
        <taxon>Gemmatimonadia</taxon>
        <taxon>Gemmatimonadales</taxon>
        <taxon>Gemmatimonadaceae</taxon>
        <taxon>Gemmatimonas</taxon>
    </lineage>
</organism>
<evidence type="ECO:0000313" key="9">
    <source>
        <dbReference type="Proteomes" id="UP000264071"/>
    </source>
</evidence>
<dbReference type="GO" id="GO:0016020">
    <property type="term" value="C:membrane"/>
    <property type="evidence" value="ECO:0007669"/>
    <property type="project" value="UniProtKB-SubCell"/>
</dbReference>
<dbReference type="SUPFAM" id="SSF103481">
    <property type="entry name" value="Multidrug resistance efflux transporter EmrE"/>
    <property type="match status" value="2"/>
</dbReference>
<protein>
    <submittedName>
        <fullName evidence="8">EamA family transporter</fullName>
    </submittedName>
</protein>
<feature type="transmembrane region" description="Helical" evidence="6">
    <location>
        <begin position="78"/>
        <end position="95"/>
    </location>
</feature>
<dbReference type="Pfam" id="PF00892">
    <property type="entry name" value="EamA"/>
    <property type="match status" value="2"/>
</dbReference>
<keyword evidence="4 6" id="KW-1133">Transmembrane helix</keyword>
<comment type="caution">
    <text evidence="8">The sequence shown here is derived from an EMBL/GenBank/DDBJ whole genome shotgun (WGS) entry which is preliminary data.</text>
</comment>
<reference evidence="8 9" key="1">
    <citation type="journal article" date="2018" name="Nat. Biotechnol.">
        <title>A standardized bacterial taxonomy based on genome phylogeny substantially revises the tree of life.</title>
        <authorList>
            <person name="Parks D.H."/>
            <person name="Chuvochina M."/>
            <person name="Waite D.W."/>
            <person name="Rinke C."/>
            <person name="Skarshewski A."/>
            <person name="Chaumeil P.A."/>
            <person name="Hugenholtz P."/>
        </authorList>
    </citation>
    <scope>NUCLEOTIDE SEQUENCE [LARGE SCALE GENOMIC DNA]</scope>
    <source>
        <strain evidence="8">UBA8844</strain>
    </source>
</reference>
<feature type="transmembrane region" description="Helical" evidence="6">
    <location>
        <begin position="135"/>
        <end position="154"/>
    </location>
</feature>
<evidence type="ECO:0000256" key="6">
    <source>
        <dbReference type="SAM" id="Phobius"/>
    </source>
</evidence>
<feature type="transmembrane region" description="Helical" evidence="6">
    <location>
        <begin position="101"/>
        <end position="123"/>
    </location>
</feature>
<evidence type="ECO:0000256" key="5">
    <source>
        <dbReference type="ARBA" id="ARBA00023136"/>
    </source>
</evidence>
<sequence length="312" mass="32705">MADSHTSQYTAEQGAASASLAAAVACICFGASVVATRYVVPQTTPVVLAFLRYVIASACMFALLRGRALVAMPGRDRAQIALLGALFFGLFPWSFSASLTHLPAATVALIVATNPLVTLALSVLRGTERLSARMVIGQLLALAGIVLAIDPARATAAQSTSGTNYWIGYVLAFTTVICGSIYNVWSRPLLLRYSSALVTTWAMVAGVLLLAPLALLQGLGTHTRTISLNGWLAVLFLGTLGGAVGFGLWSYALRRSTPSRVAVFLALNPISAIALGVFLLGEPITMRLILALVAVLAGINLATRMPVTSTER</sequence>
<feature type="transmembrane region" description="Helical" evidence="6">
    <location>
        <begin position="228"/>
        <end position="249"/>
    </location>
</feature>
<feature type="domain" description="EamA" evidence="7">
    <location>
        <begin position="167"/>
        <end position="302"/>
    </location>
</feature>
<dbReference type="PANTHER" id="PTHR32322:SF2">
    <property type="entry name" value="EAMA DOMAIN-CONTAINING PROTEIN"/>
    <property type="match status" value="1"/>
</dbReference>
<evidence type="ECO:0000259" key="7">
    <source>
        <dbReference type="Pfam" id="PF00892"/>
    </source>
</evidence>
<feature type="domain" description="EamA" evidence="7">
    <location>
        <begin position="18"/>
        <end position="148"/>
    </location>
</feature>
<comment type="similarity">
    <text evidence="2">Belongs to the EamA transporter family.</text>
</comment>
<feature type="transmembrane region" description="Helical" evidence="6">
    <location>
        <begin position="197"/>
        <end position="216"/>
    </location>
</feature>
<feature type="transmembrane region" description="Helical" evidence="6">
    <location>
        <begin position="20"/>
        <end position="40"/>
    </location>
</feature>
<accession>A0A3D4VDI7</accession>
<keyword evidence="5 6" id="KW-0472">Membrane</keyword>
<feature type="transmembrane region" description="Helical" evidence="6">
    <location>
        <begin position="166"/>
        <end position="185"/>
    </location>
</feature>
<dbReference type="InterPro" id="IPR050638">
    <property type="entry name" value="AA-Vitamin_Transporters"/>
</dbReference>
<dbReference type="InterPro" id="IPR037185">
    <property type="entry name" value="EmrE-like"/>
</dbReference>
<dbReference type="PANTHER" id="PTHR32322">
    <property type="entry name" value="INNER MEMBRANE TRANSPORTER"/>
    <property type="match status" value="1"/>
</dbReference>
<evidence type="ECO:0000256" key="1">
    <source>
        <dbReference type="ARBA" id="ARBA00004141"/>
    </source>
</evidence>